<dbReference type="CDD" id="cd00067">
    <property type="entry name" value="GAL4"/>
    <property type="match status" value="1"/>
</dbReference>
<feature type="compositionally biased region" description="Polar residues" evidence="5">
    <location>
        <begin position="354"/>
        <end position="371"/>
    </location>
</feature>
<evidence type="ECO:0000256" key="1">
    <source>
        <dbReference type="ARBA" id="ARBA00023015"/>
    </source>
</evidence>
<evidence type="ECO:0000313" key="7">
    <source>
        <dbReference type="EMBL" id="KAF3759938.1"/>
    </source>
</evidence>
<feature type="compositionally biased region" description="Basic and acidic residues" evidence="5">
    <location>
        <begin position="341"/>
        <end position="353"/>
    </location>
</feature>
<comment type="caution">
    <text evidence="7">The sequence shown here is derived from an EMBL/GenBank/DDBJ whole genome shotgun (WGS) entry which is preliminary data.</text>
</comment>
<dbReference type="SMART" id="SM00066">
    <property type="entry name" value="GAL4"/>
    <property type="match status" value="1"/>
</dbReference>
<dbReference type="GO" id="GO:0000978">
    <property type="term" value="F:RNA polymerase II cis-regulatory region sequence-specific DNA binding"/>
    <property type="evidence" value="ECO:0007669"/>
    <property type="project" value="TreeGrafter"/>
</dbReference>
<sequence length="401" mass="42671">MSGLSGQRGGPPQESAYPPPPGEEDDRPPRPQYQQLPPPAGMTLPPIQDSLQAYSSRYPDPRAQGNYTASPTAPNGYGPPGPSYQLPPVQPPHDHRYSGDQHRPFYDARGGSYPPPPPQPDQYNYTYRPSSGPPYNNGSYVSEYGRGVASAAGQAAPRQRTSIACSYCRRRKIRCSGYGTSDGVCSNCRKTGNKCVFQPVSSSSTTAFVPVSAVPGGVPPGTPLYGAFGQPLPQGAAAGGPPGPGGAPLPPPPGGAQPYPPQPQQSEGYGDHSPRASYYPPPPDDGNSRRRLHEEDHTSRLPPPNPYGEPDPRRRSPASPIQGGTPPQGQYDYPTSTRSYDPGERTGTPRHDTPTSPQHGGNGLINLTSLMDQHPPPRPPAGADSSHDIDQTMLGRLNRRS</sequence>
<dbReference type="PROSITE" id="PS50048">
    <property type="entry name" value="ZN2_CY6_FUNGAL_2"/>
    <property type="match status" value="1"/>
</dbReference>
<dbReference type="OrthoDB" id="5401558at2759"/>
<feature type="compositionally biased region" description="Polar residues" evidence="5">
    <location>
        <begin position="325"/>
        <end position="339"/>
    </location>
</feature>
<dbReference type="GO" id="GO:0000981">
    <property type="term" value="F:DNA-binding transcription factor activity, RNA polymerase II-specific"/>
    <property type="evidence" value="ECO:0007669"/>
    <property type="project" value="InterPro"/>
</dbReference>
<dbReference type="GO" id="GO:0000435">
    <property type="term" value="P:positive regulation of transcription from RNA polymerase II promoter by galactose"/>
    <property type="evidence" value="ECO:0007669"/>
    <property type="project" value="TreeGrafter"/>
</dbReference>
<dbReference type="Proteomes" id="UP000803844">
    <property type="component" value="Unassembled WGS sequence"/>
</dbReference>
<reference evidence="7" key="1">
    <citation type="journal article" date="2020" name="Phytopathology">
        <title>Genome sequence of the chestnut blight fungus Cryphonectria parasitica EP155: A fundamental resource for an archetypical invasive plant pathogen.</title>
        <authorList>
            <person name="Crouch J.A."/>
            <person name="Dawe A."/>
            <person name="Aerts A."/>
            <person name="Barry K."/>
            <person name="Churchill A.C.L."/>
            <person name="Grimwood J."/>
            <person name="Hillman B."/>
            <person name="Milgroom M.G."/>
            <person name="Pangilinan J."/>
            <person name="Smith M."/>
            <person name="Salamov A."/>
            <person name="Schmutz J."/>
            <person name="Yadav J."/>
            <person name="Grigoriev I.V."/>
            <person name="Nuss D."/>
        </authorList>
    </citation>
    <scope>NUCLEOTIDE SEQUENCE</scope>
    <source>
        <strain evidence="7">EP155</strain>
    </source>
</reference>
<feature type="compositionally biased region" description="Polar residues" evidence="5">
    <location>
        <begin position="121"/>
        <end position="139"/>
    </location>
</feature>
<dbReference type="PROSITE" id="PS00463">
    <property type="entry name" value="ZN2_CY6_FUNGAL_1"/>
    <property type="match status" value="1"/>
</dbReference>
<feature type="region of interest" description="Disordered" evidence="5">
    <location>
        <begin position="1"/>
        <end position="139"/>
    </location>
</feature>
<dbReference type="InterPro" id="IPR036864">
    <property type="entry name" value="Zn2-C6_fun-type_DNA-bd_sf"/>
</dbReference>
<feature type="compositionally biased region" description="Basic and acidic residues" evidence="5">
    <location>
        <begin position="286"/>
        <end position="299"/>
    </location>
</feature>
<gene>
    <name evidence="7" type="ORF">M406DRAFT_343579</name>
</gene>
<name>A0A9P4XS31_CRYP1</name>
<dbReference type="GO" id="GO:0008270">
    <property type="term" value="F:zinc ion binding"/>
    <property type="evidence" value="ECO:0007669"/>
    <property type="project" value="InterPro"/>
</dbReference>
<dbReference type="SUPFAM" id="SSF57701">
    <property type="entry name" value="Zn2/Cys6 DNA-binding domain"/>
    <property type="match status" value="1"/>
</dbReference>
<dbReference type="PANTHER" id="PTHR47424:SF3">
    <property type="entry name" value="REGULATORY PROTEIN GAL4"/>
    <property type="match status" value="1"/>
</dbReference>
<keyword evidence="8" id="KW-1185">Reference proteome</keyword>
<keyword evidence="2" id="KW-0238">DNA-binding</keyword>
<dbReference type="Pfam" id="PF00172">
    <property type="entry name" value="Zn_clus"/>
    <property type="match status" value="1"/>
</dbReference>
<dbReference type="EMBL" id="MU032354">
    <property type="protein sequence ID" value="KAF3759938.1"/>
    <property type="molecule type" value="Genomic_DNA"/>
</dbReference>
<evidence type="ECO:0000256" key="3">
    <source>
        <dbReference type="ARBA" id="ARBA00023163"/>
    </source>
</evidence>
<feature type="compositionally biased region" description="Pro residues" evidence="5">
    <location>
        <begin position="241"/>
        <end position="263"/>
    </location>
</feature>
<protein>
    <recommendedName>
        <fullName evidence="6">Zn(2)-C6 fungal-type domain-containing protein</fullName>
    </recommendedName>
</protein>
<evidence type="ECO:0000256" key="2">
    <source>
        <dbReference type="ARBA" id="ARBA00023125"/>
    </source>
</evidence>
<dbReference type="InterPro" id="IPR051127">
    <property type="entry name" value="Fungal_SecMet_Regulators"/>
</dbReference>
<evidence type="ECO:0000256" key="4">
    <source>
        <dbReference type="ARBA" id="ARBA00023242"/>
    </source>
</evidence>
<keyword evidence="3" id="KW-0804">Transcription</keyword>
<feature type="domain" description="Zn(2)-C6 fungal-type" evidence="6">
    <location>
        <begin position="164"/>
        <end position="197"/>
    </location>
</feature>
<dbReference type="AlphaFoldDB" id="A0A9P4XS31"/>
<dbReference type="GeneID" id="63839018"/>
<dbReference type="PANTHER" id="PTHR47424">
    <property type="entry name" value="REGULATORY PROTEIN GAL4"/>
    <property type="match status" value="1"/>
</dbReference>
<evidence type="ECO:0000256" key="5">
    <source>
        <dbReference type="SAM" id="MobiDB-lite"/>
    </source>
</evidence>
<evidence type="ECO:0000259" key="6">
    <source>
        <dbReference type="PROSITE" id="PS50048"/>
    </source>
</evidence>
<dbReference type="RefSeq" id="XP_040770917.1">
    <property type="nucleotide sequence ID" value="XM_040921889.1"/>
</dbReference>
<organism evidence="7 8">
    <name type="scientific">Cryphonectria parasitica (strain ATCC 38755 / EP155)</name>
    <dbReference type="NCBI Taxonomy" id="660469"/>
    <lineage>
        <taxon>Eukaryota</taxon>
        <taxon>Fungi</taxon>
        <taxon>Dikarya</taxon>
        <taxon>Ascomycota</taxon>
        <taxon>Pezizomycotina</taxon>
        <taxon>Sordariomycetes</taxon>
        <taxon>Sordariomycetidae</taxon>
        <taxon>Diaporthales</taxon>
        <taxon>Cryphonectriaceae</taxon>
        <taxon>Cryphonectria-Endothia species complex</taxon>
        <taxon>Cryphonectria</taxon>
    </lineage>
</organism>
<accession>A0A9P4XS31</accession>
<dbReference type="GO" id="GO:0005634">
    <property type="term" value="C:nucleus"/>
    <property type="evidence" value="ECO:0007669"/>
    <property type="project" value="TreeGrafter"/>
</dbReference>
<dbReference type="Gene3D" id="4.10.240.10">
    <property type="entry name" value="Zn(2)-C6 fungal-type DNA-binding domain"/>
    <property type="match status" value="1"/>
</dbReference>
<proteinExistence type="predicted"/>
<keyword evidence="1" id="KW-0805">Transcription regulation</keyword>
<dbReference type="InterPro" id="IPR001138">
    <property type="entry name" value="Zn2Cys6_DnaBD"/>
</dbReference>
<feature type="region of interest" description="Disordered" evidence="5">
    <location>
        <begin position="225"/>
        <end position="401"/>
    </location>
</feature>
<evidence type="ECO:0000313" key="8">
    <source>
        <dbReference type="Proteomes" id="UP000803844"/>
    </source>
</evidence>
<feature type="compositionally biased region" description="Basic and acidic residues" evidence="5">
    <location>
        <begin position="92"/>
        <end position="106"/>
    </location>
</feature>
<keyword evidence="4" id="KW-0539">Nucleus</keyword>
<feature type="compositionally biased region" description="Low complexity" evidence="5">
    <location>
        <begin position="225"/>
        <end position="236"/>
    </location>
</feature>